<evidence type="ECO:0000259" key="11">
    <source>
        <dbReference type="Pfam" id="PF03129"/>
    </source>
</evidence>
<evidence type="ECO:0000256" key="8">
    <source>
        <dbReference type="ARBA" id="ARBA00023146"/>
    </source>
</evidence>
<dbReference type="GO" id="GO:0005737">
    <property type="term" value="C:cytoplasm"/>
    <property type="evidence" value="ECO:0007669"/>
    <property type="project" value="InterPro"/>
</dbReference>
<evidence type="ECO:0000256" key="4">
    <source>
        <dbReference type="ARBA" id="ARBA00022598"/>
    </source>
</evidence>
<dbReference type="GO" id="GO:0016740">
    <property type="term" value="F:transferase activity"/>
    <property type="evidence" value="ECO:0007669"/>
    <property type="project" value="UniProtKB-ARBA"/>
</dbReference>
<organism evidence="13 14">
    <name type="scientific">Candidatus Aphodomorpha intestinavium</name>
    <dbReference type="NCBI Taxonomy" id="2840672"/>
    <lineage>
        <taxon>Bacteria</taxon>
        <taxon>Bacillati</taxon>
        <taxon>Bacillota</taxon>
        <taxon>Clostridia</taxon>
        <taxon>Eubacteriales</taxon>
        <taxon>Candidatus Aphodomorpha</taxon>
    </lineage>
</organism>
<feature type="domain" description="Class II Histidinyl-tRNA synthetase (HisRS)-like catalytic core" evidence="12">
    <location>
        <begin position="76"/>
        <end position="154"/>
    </location>
</feature>
<comment type="caution">
    <text evidence="13">The sequence shown here is derived from an EMBL/GenBank/DDBJ whole genome shotgun (WGS) entry which is preliminary data.</text>
</comment>
<dbReference type="GO" id="GO:0140096">
    <property type="term" value="F:catalytic activity, acting on a protein"/>
    <property type="evidence" value="ECO:0007669"/>
    <property type="project" value="UniProtKB-ARBA"/>
</dbReference>
<keyword evidence="6" id="KW-0067">ATP-binding</keyword>
<feature type="non-terminal residue" evidence="13">
    <location>
        <position position="1"/>
    </location>
</feature>
<dbReference type="PANTHER" id="PTHR43707:SF1">
    <property type="entry name" value="HISTIDINE--TRNA LIGASE, MITOCHONDRIAL-RELATED"/>
    <property type="match status" value="1"/>
</dbReference>
<evidence type="ECO:0000256" key="2">
    <source>
        <dbReference type="ARBA" id="ARBA00012815"/>
    </source>
</evidence>
<keyword evidence="7" id="KW-0648">Protein biosynthesis</keyword>
<dbReference type="GO" id="GO:0004821">
    <property type="term" value="F:histidine-tRNA ligase activity"/>
    <property type="evidence" value="ECO:0007669"/>
    <property type="project" value="UniProtKB-EC"/>
</dbReference>
<dbReference type="Proteomes" id="UP000824128">
    <property type="component" value="Unassembled WGS sequence"/>
</dbReference>
<dbReference type="EC" id="6.1.1.21" evidence="2"/>
<protein>
    <recommendedName>
        <fullName evidence="2">histidine--tRNA ligase</fullName>
        <ecNumber evidence="2">6.1.1.21</ecNumber>
    </recommendedName>
    <alternativeName>
        <fullName evidence="9">Histidyl-tRNA synthetase</fullName>
    </alternativeName>
</protein>
<comment type="catalytic activity">
    <reaction evidence="10">
        <text>tRNA(His) + L-histidine + ATP = L-histidyl-tRNA(His) + AMP + diphosphate + H(+)</text>
        <dbReference type="Rhea" id="RHEA:17313"/>
        <dbReference type="Rhea" id="RHEA-COMP:9665"/>
        <dbReference type="Rhea" id="RHEA-COMP:9689"/>
        <dbReference type="ChEBI" id="CHEBI:15378"/>
        <dbReference type="ChEBI" id="CHEBI:30616"/>
        <dbReference type="ChEBI" id="CHEBI:33019"/>
        <dbReference type="ChEBI" id="CHEBI:57595"/>
        <dbReference type="ChEBI" id="CHEBI:78442"/>
        <dbReference type="ChEBI" id="CHEBI:78527"/>
        <dbReference type="ChEBI" id="CHEBI:456215"/>
        <dbReference type="EC" id="6.1.1.21"/>
    </reaction>
</comment>
<dbReference type="SUPFAM" id="SSF52954">
    <property type="entry name" value="Class II aaRS ABD-related"/>
    <property type="match status" value="1"/>
</dbReference>
<dbReference type="PANTHER" id="PTHR43707">
    <property type="entry name" value="HISTIDYL-TRNA SYNTHETASE"/>
    <property type="match status" value="1"/>
</dbReference>
<evidence type="ECO:0000256" key="10">
    <source>
        <dbReference type="ARBA" id="ARBA00047639"/>
    </source>
</evidence>
<dbReference type="InterPro" id="IPR036621">
    <property type="entry name" value="Anticodon-bd_dom_sf"/>
</dbReference>
<dbReference type="Pfam" id="PF13393">
    <property type="entry name" value="tRNA-synt_His"/>
    <property type="match status" value="1"/>
</dbReference>
<dbReference type="InterPro" id="IPR041715">
    <property type="entry name" value="HisRS-like_core"/>
</dbReference>
<reference evidence="13" key="2">
    <citation type="journal article" date="2021" name="PeerJ">
        <title>Extensive microbial diversity within the chicken gut microbiome revealed by metagenomics and culture.</title>
        <authorList>
            <person name="Gilroy R."/>
            <person name="Ravi A."/>
            <person name="Getino M."/>
            <person name="Pursley I."/>
            <person name="Horton D.L."/>
            <person name="Alikhan N.F."/>
            <person name="Baker D."/>
            <person name="Gharbi K."/>
            <person name="Hall N."/>
            <person name="Watson M."/>
            <person name="Adriaenssens E.M."/>
            <person name="Foster-Nyarko E."/>
            <person name="Jarju S."/>
            <person name="Secka A."/>
            <person name="Antonio M."/>
            <person name="Oren A."/>
            <person name="Chaudhuri R.R."/>
            <person name="La Ragione R."/>
            <person name="Hildebrand F."/>
            <person name="Pallen M.J."/>
        </authorList>
    </citation>
    <scope>NUCLEOTIDE SEQUENCE</scope>
    <source>
        <strain evidence="13">ChiGjej2B2-16831</strain>
    </source>
</reference>
<name>A0A9D1N5H7_9FIRM</name>
<dbReference type="GO" id="GO:0006427">
    <property type="term" value="P:histidyl-tRNA aminoacylation"/>
    <property type="evidence" value="ECO:0007669"/>
    <property type="project" value="TreeGrafter"/>
</dbReference>
<evidence type="ECO:0000313" key="14">
    <source>
        <dbReference type="Proteomes" id="UP000824128"/>
    </source>
</evidence>
<evidence type="ECO:0000313" key="13">
    <source>
        <dbReference type="EMBL" id="HIU95043.1"/>
    </source>
</evidence>
<dbReference type="SUPFAM" id="SSF55681">
    <property type="entry name" value="Class II aaRS and biotin synthetases"/>
    <property type="match status" value="1"/>
</dbReference>
<reference evidence="13" key="1">
    <citation type="submission" date="2020-10" db="EMBL/GenBank/DDBJ databases">
        <authorList>
            <person name="Gilroy R."/>
        </authorList>
    </citation>
    <scope>NUCLEOTIDE SEQUENCE</scope>
    <source>
        <strain evidence="13">ChiGjej2B2-16831</strain>
    </source>
</reference>
<comment type="similarity">
    <text evidence="1">Belongs to the class-II aminoacyl-tRNA synthetase family.</text>
</comment>
<dbReference type="InterPro" id="IPR004516">
    <property type="entry name" value="HisRS/HisZ"/>
</dbReference>
<keyword evidence="3" id="KW-0963">Cytoplasm</keyword>
<gene>
    <name evidence="13" type="ORF">IAD24_07800</name>
</gene>
<sequence>KGLSVRLNSIGCPHCRPRYHEALRAYLAGRYDELCETCRARYETNPLRILDCKTPSCGEIVAQAPNIMDFLCDDCRAHMDRLLVLLDAMGVRYELTPTLVRGLDYYTRTVFEVFSERIGAQGAICGGGRYDGLVEQLGGPACPGVGFGLGMERLLLLMQQCGTDFEKPQRLDLFLASISDEAGACAFRLSHELRARGLRVDTDHVGRSVKAQFKYAGRTGARYALAIGSEELAAGRAKLKDMRDGTEREVALDAQAIHQAI</sequence>
<dbReference type="InterPro" id="IPR033656">
    <property type="entry name" value="HisRS_anticodon"/>
</dbReference>
<evidence type="ECO:0000256" key="1">
    <source>
        <dbReference type="ARBA" id="ARBA00008226"/>
    </source>
</evidence>
<proteinExistence type="inferred from homology"/>
<evidence type="ECO:0000256" key="5">
    <source>
        <dbReference type="ARBA" id="ARBA00022741"/>
    </source>
</evidence>
<evidence type="ECO:0000259" key="12">
    <source>
        <dbReference type="Pfam" id="PF13393"/>
    </source>
</evidence>
<evidence type="ECO:0000256" key="7">
    <source>
        <dbReference type="ARBA" id="ARBA00022917"/>
    </source>
</evidence>
<dbReference type="GO" id="GO:0005524">
    <property type="term" value="F:ATP binding"/>
    <property type="evidence" value="ECO:0007669"/>
    <property type="project" value="UniProtKB-KW"/>
</dbReference>
<accession>A0A9D1N5H7</accession>
<keyword evidence="5" id="KW-0547">Nucleotide-binding</keyword>
<dbReference type="CDD" id="cd00859">
    <property type="entry name" value="HisRS_anticodon"/>
    <property type="match status" value="1"/>
</dbReference>
<feature type="domain" description="Anticodon-binding" evidence="11">
    <location>
        <begin position="176"/>
        <end position="253"/>
    </location>
</feature>
<dbReference type="Gene3D" id="3.40.50.800">
    <property type="entry name" value="Anticodon-binding domain"/>
    <property type="match status" value="1"/>
</dbReference>
<keyword evidence="8" id="KW-0030">Aminoacyl-tRNA synthetase</keyword>
<evidence type="ECO:0000256" key="6">
    <source>
        <dbReference type="ARBA" id="ARBA00022840"/>
    </source>
</evidence>
<dbReference type="Pfam" id="PF03129">
    <property type="entry name" value="HGTP_anticodon"/>
    <property type="match status" value="1"/>
</dbReference>
<evidence type="ECO:0000256" key="9">
    <source>
        <dbReference type="ARBA" id="ARBA00030619"/>
    </source>
</evidence>
<dbReference type="EMBL" id="DVNZ01000250">
    <property type="protein sequence ID" value="HIU95043.1"/>
    <property type="molecule type" value="Genomic_DNA"/>
</dbReference>
<evidence type="ECO:0000256" key="3">
    <source>
        <dbReference type="ARBA" id="ARBA00022490"/>
    </source>
</evidence>
<keyword evidence="4 13" id="KW-0436">Ligase</keyword>
<dbReference type="InterPro" id="IPR045864">
    <property type="entry name" value="aa-tRNA-synth_II/BPL/LPL"/>
</dbReference>
<dbReference type="InterPro" id="IPR004154">
    <property type="entry name" value="Anticodon-bd"/>
</dbReference>
<dbReference type="AlphaFoldDB" id="A0A9D1N5H7"/>
<dbReference type="Gene3D" id="3.30.930.10">
    <property type="entry name" value="Bira Bifunctional Protein, Domain 2"/>
    <property type="match status" value="1"/>
</dbReference>